<proteinExistence type="predicted"/>
<comment type="caution">
    <text evidence="1">The sequence shown here is derived from an EMBL/GenBank/DDBJ whole genome shotgun (WGS) entry which is preliminary data.</text>
</comment>
<reference evidence="1 2" key="1">
    <citation type="submission" date="2018-09" db="EMBL/GenBank/DDBJ databases">
        <title>Micromonospora sp. nov. MS1-9, isolated from a root of Musa sp.</title>
        <authorList>
            <person name="Kuncharoen N."/>
            <person name="Kudo T."/>
            <person name="Ohkuma M."/>
            <person name="Yuki M."/>
            <person name="Tanasupawat S."/>
        </authorList>
    </citation>
    <scope>NUCLEOTIDE SEQUENCE [LARGE SCALE GENOMIC DNA]</scope>
    <source>
        <strain evidence="1 2">MS1-9</strain>
    </source>
</reference>
<sequence>MAGVRAGIARSHRRRRYASAGLAAFTLLAVSGTAVLVARPEQPASRPADNLAANAQTGPVPPQECRLSLGWLPEGLVEPSRICGPTAQSVLYPMYDGPYLSVSIDQSGWQGPRNTRGWEPVTVNGEAGYLVTRATRTFVKFPLPSGRWVSVEYGVGMPGARATAGLEATARRIAEHISETPTESLNAPFAPTYLPPGQRLANLRRDGDGASVTYQDGSGRIIGATSTSTTEDGVIGEFLEFDDGAGYRISWTSNPPGDYLPLKQGERIADIQGRPAHRFNEDGIVVVDGFHGGQLTVSTRYPVSLHRKLPKPANPTPELVRIAEGVRWLG</sequence>
<dbReference type="EMBL" id="RAZT01000007">
    <property type="protein sequence ID" value="RKN31673.1"/>
    <property type="molecule type" value="Genomic_DNA"/>
</dbReference>
<evidence type="ECO:0000313" key="1">
    <source>
        <dbReference type="EMBL" id="RKN31673.1"/>
    </source>
</evidence>
<gene>
    <name evidence="1" type="ORF">D7044_15295</name>
</gene>
<organism evidence="1 2">
    <name type="scientific">Micromonospora musae</name>
    <dbReference type="NCBI Taxonomy" id="1894970"/>
    <lineage>
        <taxon>Bacteria</taxon>
        <taxon>Bacillati</taxon>
        <taxon>Actinomycetota</taxon>
        <taxon>Actinomycetes</taxon>
        <taxon>Micromonosporales</taxon>
        <taxon>Micromonosporaceae</taxon>
        <taxon>Micromonospora</taxon>
    </lineage>
</organism>
<name>A0A3A9Y4T3_9ACTN</name>
<dbReference type="AlphaFoldDB" id="A0A3A9Y4T3"/>
<evidence type="ECO:0000313" key="2">
    <source>
        <dbReference type="Proteomes" id="UP000275865"/>
    </source>
</evidence>
<accession>A0A3A9Y4T3</accession>
<protein>
    <submittedName>
        <fullName evidence="1">Uncharacterized protein</fullName>
    </submittedName>
</protein>
<dbReference type="Proteomes" id="UP000275865">
    <property type="component" value="Unassembled WGS sequence"/>
</dbReference>